<evidence type="ECO:0000256" key="5">
    <source>
        <dbReference type="RuleBase" id="RU362118"/>
    </source>
</evidence>
<dbReference type="GO" id="GO:0003962">
    <property type="term" value="F:cystathionine gamma-synthase activity"/>
    <property type="evidence" value="ECO:0007669"/>
    <property type="project" value="TreeGrafter"/>
</dbReference>
<dbReference type="Pfam" id="PF01053">
    <property type="entry name" value="Cys_Met_Meta_PP"/>
    <property type="match status" value="1"/>
</dbReference>
<dbReference type="InterPro" id="IPR015424">
    <property type="entry name" value="PyrdxlP-dep_Trfase"/>
</dbReference>
<dbReference type="InterPro" id="IPR054542">
    <property type="entry name" value="Cys_met_metab_PP"/>
</dbReference>
<dbReference type="FunFam" id="3.40.640.10:FF:000009">
    <property type="entry name" value="Cystathionine gamma-synthase homolog"/>
    <property type="match status" value="1"/>
</dbReference>
<feature type="modified residue" description="N6-(pyridoxal phosphate)lysine" evidence="4">
    <location>
        <position position="195"/>
    </location>
</feature>
<comment type="caution">
    <text evidence="6">The sequence shown here is derived from an EMBL/GenBank/DDBJ whole genome shotgun (WGS) entry which is preliminary data.</text>
</comment>
<reference evidence="6 7" key="1">
    <citation type="submission" date="2020-08" db="EMBL/GenBank/DDBJ databases">
        <title>Genomic Encyclopedia of Type Strains, Phase IV (KMG-IV): sequencing the most valuable type-strain genomes for metagenomic binning, comparative biology and taxonomic classification.</title>
        <authorList>
            <person name="Goeker M."/>
        </authorList>
    </citation>
    <scope>NUCLEOTIDE SEQUENCE [LARGE SCALE GENOMIC DNA]</scope>
    <source>
        <strain evidence="6 7">DSM 26718</strain>
    </source>
</reference>
<dbReference type="NCBIfam" id="NF005871">
    <property type="entry name" value="PRK07811.1"/>
    <property type="match status" value="1"/>
</dbReference>
<dbReference type="GO" id="GO:0004123">
    <property type="term" value="F:cystathionine gamma-lyase activity"/>
    <property type="evidence" value="ECO:0007669"/>
    <property type="project" value="TreeGrafter"/>
</dbReference>
<proteinExistence type="inferred from homology"/>
<dbReference type="PANTHER" id="PTHR11808:SF15">
    <property type="entry name" value="CYSTATHIONINE GAMMA-LYASE"/>
    <property type="match status" value="1"/>
</dbReference>
<evidence type="ECO:0000256" key="4">
    <source>
        <dbReference type="PIRSR" id="PIRSR001434-2"/>
    </source>
</evidence>
<comment type="cofactor">
    <cofactor evidence="1 5">
        <name>pyridoxal 5'-phosphate</name>
        <dbReference type="ChEBI" id="CHEBI:597326"/>
    </cofactor>
</comment>
<dbReference type="PIRSF" id="PIRSF001434">
    <property type="entry name" value="CGS"/>
    <property type="match status" value="1"/>
</dbReference>
<dbReference type="PANTHER" id="PTHR11808">
    <property type="entry name" value="TRANS-SULFURATION ENZYME FAMILY MEMBER"/>
    <property type="match status" value="1"/>
</dbReference>
<dbReference type="Gene3D" id="3.90.1150.10">
    <property type="entry name" value="Aspartate Aminotransferase, domain 1"/>
    <property type="match status" value="1"/>
</dbReference>
<dbReference type="InterPro" id="IPR000277">
    <property type="entry name" value="Cys/Met-Metab_PyrdxlP-dep_enz"/>
</dbReference>
<dbReference type="SUPFAM" id="SSF53383">
    <property type="entry name" value="PLP-dependent transferases"/>
    <property type="match status" value="1"/>
</dbReference>
<gene>
    <name evidence="6" type="ORF">HNQ93_000322</name>
</gene>
<organism evidence="6 7">
    <name type="scientific">Hymenobacter luteus</name>
    <dbReference type="NCBI Taxonomy" id="1411122"/>
    <lineage>
        <taxon>Bacteria</taxon>
        <taxon>Pseudomonadati</taxon>
        <taxon>Bacteroidota</taxon>
        <taxon>Cytophagia</taxon>
        <taxon>Cytophagales</taxon>
        <taxon>Hymenobacteraceae</taxon>
        <taxon>Hymenobacter</taxon>
    </lineage>
</organism>
<name>A0A7W9SX30_9BACT</name>
<dbReference type="GO" id="GO:0019343">
    <property type="term" value="P:cysteine biosynthetic process via cystathionine"/>
    <property type="evidence" value="ECO:0007669"/>
    <property type="project" value="TreeGrafter"/>
</dbReference>
<evidence type="ECO:0000256" key="2">
    <source>
        <dbReference type="ARBA" id="ARBA00009077"/>
    </source>
</evidence>
<keyword evidence="6" id="KW-0456">Lyase</keyword>
<accession>A0A7W9SX30</accession>
<dbReference type="Proteomes" id="UP000532746">
    <property type="component" value="Unassembled WGS sequence"/>
</dbReference>
<dbReference type="Gene3D" id="3.40.640.10">
    <property type="entry name" value="Type I PLP-dependent aspartate aminotransferase-like (Major domain)"/>
    <property type="match status" value="1"/>
</dbReference>
<dbReference type="InterPro" id="IPR015421">
    <property type="entry name" value="PyrdxlP-dep_Trfase_major"/>
</dbReference>
<comment type="similarity">
    <text evidence="2 5">Belongs to the trans-sulfuration enzymes family.</text>
</comment>
<evidence type="ECO:0000256" key="3">
    <source>
        <dbReference type="ARBA" id="ARBA00022898"/>
    </source>
</evidence>
<dbReference type="EC" id="4.4.1.8" evidence="6"/>
<dbReference type="CDD" id="cd00614">
    <property type="entry name" value="CGS_like"/>
    <property type="match status" value="1"/>
</dbReference>
<dbReference type="GO" id="GO:0019346">
    <property type="term" value="P:transsulfuration"/>
    <property type="evidence" value="ECO:0007669"/>
    <property type="project" value="InterPro"/>
</dbReference>
<dbReference type="GO" id="GO:0030170">
    <property type="term" value="F:pyridoxal phosphate binding"/>
    <property type="evidence" value="ECO:0007669"/>
    <property type="project" value="InterPro"/>
</dbReference>
<protein>
    <submittedName>
        <fullName evidence="6">Cystathionine beta-lyase</fullName>
        <ecNumber evidence="6">4.4.1.8</ecNumber>
    </submittedName>
</protein>
<dbReference type="AlphaFoldDB" id="A0A7W9SX30"/>
<evidence type="ECO:0000256" key="1">
    <source>
        <dbReference type="ARBA" id="ARBA00001933"/>
    </source>
</evidence>
<dbReference type="GO" id="GO:0005737">
    <property type="term" value="C:cytoplasm"/>
    <property type="evidence" value="ECO:0007669"/>
    <property type="project" value="TreeGrafter"/>
</dbReference>
<dbReference type="FunFam" id="3.90.1150.10:FF:000008">
    <property type="entry name" value="Cystathionine gamma-synthase"/>
    <property type="match status" value="1"/>
</dbReference>
<evidence type="ECO:0000313" key="7">
    <source>
        <dbReference type="Proteomes" id="UP000532746"/>
    </source>
</evidence>
<dbReference type="EMBL" id="JACHGG010000001">
    <property type="protein sequence ID" value="MBB6057492.1"/>
    <property type="molecule type" value="Genomic_DNA"/>
</dbReference>
<dbReference type="InterPro" id="IPR015422">
    <property type="entry name" value="PyrdxlP-dep_Trfase_small"/>
</dbReference>
<sequence>MKFGTKAIHAGVHPDPTTGAIMTPIYQTSTYVQRSPGDHKGFEYSRTHNPTRSQLQDALAALDNGKHGLAFATGMAAIDCIVKLLQPGDEVISTNDLYGGSYRLFTKVYQNYGIKFHFVPMHDMTAVEAAVTERTKLIWVETPTNPLLNVIDIAAASAVAKKAGALLVVDNTFSTPYLQTPLELGADMVMYSLTKYMAGHSDTVMGAVIVNDDELHQRLSFYQNACGGTPGPQDCFLVLRGLKTLHVRMQRHCENGRKVAEFLKAHPKVEKVYWPGFEDHPNHAIAAKQMRDFGGMISFVLKGDRQADAVACLEKFQLFSLAESLGGVESLSGHPATMTHASIPAEERRKAGLSDSLIRLSVGIEDADDLLEDLQQAIG</sequence>
<dbReference type="PROSITE" id="PS00868">
    <property type="entry name" value="CYS_MET_METAB_PP"/>
    <property type="match status" value="1"/>
</dbReference>
<evidence type="ECO:0000313" key="6">
    <source>
        <dbReference type="EMBL" id="MBB6057492.1"/>
    </source>
</evidence>
<keyword evidence="7" id="KW-1185">Reference proteome</keyword>
<keyword evidence="3 4" id="KW-0663">Pyridoxal phosphate</keyword>